<comment type="caution">
    <text evidence="2">The sequence shown here is derived from an EMBL/GenBank/DDBJ whole genome shotgun (WGS) entry which is preliminary data.</text>
</comment>
<dbReference type="EMBL" id="LXQA010250979">
    <property type="protein sequence ID" value="MCI38016.1"/>
    <property type="molecule type" value="Genomic_DNA"/>
</dbReference>
<evidence type="ECO:0000259" key="1">
    <source>
        <dbReference type="Pfam" id="PF20167"/>
    </source>
</evidence>
<keyword evidence="3" id="KW-1185">Reference proteome</keyword>
<organism evidence="2 3">
    <name type="scientific">Trifolium medium</name>
    <dbReference type="NCBI Taxonomy" id="97028"/>
    <lineage>
        <taxon>Eukaryota</taxon>
        <taxon>Viridiplantae</taxon>
        <taxon>Streptophyta</taxon>
        <taxon>Embryophyta</taxon>
        <taxon>Tracheophyta</taxon>
        <taxon>Spermatophyta</taxon>
        <taxon>Magnoliopsida</taxon>
        <taxon>eudicotyledons</taxon>
        <taxon>Gunneridae</taxon>
        <taxon>Pentapetalae</taxon>
        <taxon>rosids</taxon>
        <taxon>fabids</taxon>
        <taxon>Fabales</taxon>
        <taxon>Fabaceae</taxon>
        <taxon>Papilionoideae</taxon>
        <taxon>50 kb inversion clade</taxon>
        <taxon>NPAAA clade</taxon>
        <taxon>Hologalegina</taxon>
        <taxon>IRL clade</taxon>
        <taxon>Trifolieae</taxon>
        <taxon>Trifolium</taxon>
    </lineage>
</organism>
<name>A0A392RR28_9FABA</name>
<evidence type="ECO:0000313" key="3">
    <source>
        <dbReference type="Proteomes" id="UP000265520"/>
    </source>
</evidence>
<protein>
    <submittedName>
        <fullName evidence="2">Envelope-like protein</fullName>
    </submittedName>
</protein>
<sequence>TVLGIGGCYEKLVKEFLVNIPTDCDNPISKEYLKVYVRGKCINFSPVVINRFLGRSEDAQPELEVIDNEICKTITANQIKQ</sequence>
<dbReference type="InterPro" id="IPR046796">
    <property type="entry name" value="Transposase_32_dom"/>
</dbReference>
<reference evidence="2 3" key="1">
    <citation type="journal article" date="2018" name="Front. Plant Sci.">
        <title>Red Clover (Trifolium pratense) and Zigzag Clover (T. medium) - A Picture of Genomic Similarities and Differences.</title>
        <authorList>
            <person name="Dluhosova J."/>
            <person name="Istvanek J."/>
            <person name="Nedelnik J."/>
            <person name="Repkova J."/>
        </authorList>
    </citation>
    <scope>NUCLEOTIDE SEQUENCE [LARGE SCALE GENOMIC DNA]</scope>
    <source>
        <strain evidence="3">cv. 10/8</strain>
        <tissue evidence="2">Leaf</tissue>
    </source>
</reference>
<feature type="domain" description="Putative plant transposon protein" evidence="1">
    <location>
        <begin position="6"/>
        <end position="75"/>
    </location>
</feature>
<proteinExistence type="predicted"/>
<feature type="non-terminal residue" evidence="2">
    <location>
        <position position="1"/>
    </location>
</feature>
<dbReference type="AlphaFoldDB" id="A0A392RR28"/>
<accession>A0A392RR28</accession>
<evidence type="ECO:0000313" key="2">
    <source>
        <dbReference type="EMBL" id="MCI38016.1"/>
    </source>
</evidence>
<dbReference type="Proteomes" id="UP000265520">
    <property type="component" value="Unassembled WGS sequence"/>
</dbReference>
<dbReference type="Pfam" id="PF20167">
    <property type="entry name" value="Transposase_32"/>
    <property type="match status" value="1"/>
</dbReference>